<feature type="compositionally biased region" description="Basic and acidic residues" evidence="5">
    <location>
        <begin position="230"/>
        <end position="243"/>
    </location>
</feature>
<comment type="caution">
    <text evidence="6">The sequence shown here is derived from an EMBL/GenBank/DDBJ whole genome shotgun (WGS) entry which is preliminary data.</text>
</comment>
<dbReference type="InterPro" id="IPR020472">
    <property type="entry name" value="WD40_PAC1"/>
</dbReference>
<evidence type="ECO:0000313" key="7">
    <source>
        <dbReference type="Proteomes" id="UP000751190"/>
    </source>
</evidence>
<keyword evidence="7" id="KW-1185">Reference proteome</keyword>
<evidence type="ECO:0000256" key="1">
    <source>
        <dbReference type="ARBA" id="ARBA00022553"/>
    </source>
</evidence>
<dbReference type="PROSITE" id="PS00678">
    <property type="entry name" value="WD_REPEATS_1"/>
    <property type="match status" value="1"/>
</dbReference>
<protein>
    <recommendedName>
        <fullName evidence="8">Periodic tryptophan protein 1</fullName>
    </recommendedName>
</protein>
<dbReference type="GO" id="GO:0006364">
    <property type="term" value="P:rRNA processing"/>
    <property type="evidence" value="ECO:0007669"/>
    <property type="project" value="InterPro"/>
</dbReference>
<gene>
    <name evidence="6" type="ORF">KFE25_011634</name>
</gene>
<accession>A0A8J5XKG1</accession>
<dbReference type="EMBL" id="JAGTXO010000022">
    <property type="protein sequence ID" value="KAG8462184.1"/>
    <property type="molecule type" value="Genomic_DNA"/>
</dbReference>
<dbReference type="PROSITE" id="PS50294">
    <property type="entry name" value="WD_REPEATS_REGION"/>
    <property type="match status" value="1"/>
</dbReference>
<keyword evidence="3" id="KW-0677">Repeat</keyword>
<evidence type="ECO:0000256" key="2">
    <source>
        <dbReference type="ARBA" id="ARBA00022574"/>
    </source>
</evidence>
<dbReference type="Pfam" id="PF00400">
    <property type="entry name" value="WD40"/>
    <property type="match status" value="4"/>
</dbReference>
<dbReference type="OrthoDB" id="270624at2759"/>
<name>A0A8J5XKG1_DIALT</name>
<dbReference type="SUPFAM" id="SSF50978">
    <property type="entry name" value="WD40 repeat-like"/>
    <property type="match status" value="1"/>
</dbReference>
<evidence type="ECO:0000256" key="5">
    <source>
        <dbReference type="SAM" id="MobiDB-lite"/>
    </source>
</evidence>
<dbReference type="AlphaFoldDB" id="A0A8J5XKG1"/>
<dbReference type="SMART" id="SM00320">
    <property type="entry name" value="WD40"/>
    <property type="match status" value="5"/>
</dbReference>
<evidence type="ECO:0000313" key="6">
    <source>
        <dbReference type="EMBL" id="KAG8462184.1"/>
    </source>
</evidence>
<sequence>MISSVGWVRSGVARAKPIEADDDDDEPLEAERAEAVAAAARAAAALNAHAASGDADADRVARRFALDEYDEDEDPHDAGALPMFSRRTLMFHRTNDDDPYVTLKDADDDDSDADDLEIKPTDKLVLAARSEEDVSNIEVHVYEEEGHNLYPHHDIMLPSFPLALEWLGTRPAAAGVQAPTRGNLVAVGTFEPQIEIWDLDVLSTFAPVAVLGDAYTEPVAPPLGKKKAGKKNDDARRAPRPERAGGAPDPTRGHTDAVMGLAWNVLQPNALASASADRTVRIWDLGTPALACVQTLSHHTDKVQSVRWHQTEPSVLLTGSFDKTAAVVDVRAQSAFRSLALGADVEALAWASDTHVLAATEDGHVSCYDVRTSARVWTLAAHDSAATGLSTCATAAGVFATCSTDKLVKVWKASADRPQLLVSRDLQLGALYDVAFCPDAPYLLSAGGGNGKVGVWDASDSPAVCDALGVASKQTPTGGSVVASGMQALDVNSSDSDGEDEQSAPSAPPAARPKAAGPAVARKQPVKAKVKAAAGGGGSKKGGSKKS</sequence>
<feature type="region of interest" description="Disordered" evidence="5">
    <location>
        <begin position="219"/>
        <end position="254"/>
    </location>
</feature>
<dbReference type="GO" id="GO:0005634">
    <property type="term" value="C:nucleus"/>
    <property type="evidence" value="ECO:0007669"/>
    <property type="project" value="TreeGrafter"/>
</dbReference>
<dbReference type="PANTHER" id="PTHR14091:SF0">
    <property type="entry name" value="PERIODIC TRYPTOPHAN PROTEIN 1 HOMOLOG"/>
    <property type="match status" value="1"/>
</dbReference>
<dbReference type="InterPro" id="IPR044285">
    <property type="entry name" value="PWP1"/>
</dbReference>
<feature type="region of interest" description="Disordered" evidence="5">
    <location>
        <begin position="1"/>
        <end position="29"/>
    </location>
</feature>
<keyword evidence="2 4" id="KW-0853">WD repeat</keyword>
<proteinExistence type="predicted"/>
<dbReference type="InterPro" id="IPR001680">
    <property type="entry name" value="WD40_rpt"/>
</dbReference>
<feature type="compositionally biased region" description="Low complexity" evidence="5">
    <location>
        <begin position="512"/>
        <end position="523"/>
    </location>
</feature>
<dbReference type="InterPro" id="IPR015943">
    <property type="entry name" value="WD40/YVTN_repeat-like_dom_sf"/>
</dbReference>
<dbReference type="Gene3D" id="2.130.10.10">
    <property type="entry name" value="YVTN repeat-like/Quinoprotein amine dehydrogenase"/>
    <property type="match status" value="1"/>
</dbReference>
<evidence type="ECO:0000256" key="3">
    <source>
        <dbReference type="ARBA" id="ARBA00022737"/>
    </source>
</evidence>
<dbReference type="PRINTS" id="PR00320">
    <property type="entry name" value="GPROTEINBRPT"/>
</dbReference>
<dbReference type="PANTHER" id="PTHR14091">
    <property type="entry name" value="PERIODIC TRYPTOPHAN PROTEIN 1"/>
    <property type="match status" value="1"/>
</dbReference>
<dbReference type="InterPro" id="IPR036322">
    <property type="entry name" value="WD40_repeat_dom_sf"/>
</dbReference>
<dbReference type="Proteomes" id="UP000751190">
    <property type="component" value="Unassembled WGS sequence"/>
</dbReference>
<dbReference type="InterPro" id="IPR019775">
    <property type="entry name" value="WD40_repeat_CS"/>
</dbReference>
<dbReference type="OMA" id="CFVPRGV"/>
<feature type="repeat" description="WD" evidence="4">
    <location>
        <begin position="296"/>
        <end position="338"/>
    </location>
</feature>
<reference evidence="6" key="1">
    <citation type="submission" date="2021-05" db="EMBL/GenBank/DDBJ databases">
        <title>The genome of the haptophyte Pavlova lutheri (Diacronema luteri, Pavlovales) - a model for lipid biosynthesis in eukaryotic algae.</title>
        <authorList>
            <person name="Hulatt C.J."/>
            <person name="Posewitz M.C."/>
        </authorList>
    </citation>
    <scope>NUCLEOTIDE SEQUENCE</scope>
    <source>
        <strain evidence="6">NIVA-4/92</strain>
    </source>
</reference>
<evidence type="ECO:0008006" key="8">
    <source>
        <dbReference type="Google" id="ProtNLM"/>
    </source>
</evidence>
<keyword evidence="1" id="KW-0597">Phosphoprotein</keyword>
<evidence type="ECO:0000256" key="4">
    <source>
        <dbReference type="PROSITE-ProRule" id="PRU00221"/>
    </source>
</evidence>
<dbReference type="PROSITE" id="PS50082">
    <property type="entry name" value="WD_REPEATS_2"/>
    <property type="match status" value="2"/>
</dbReference>
<feature type="repeat" description="WD" evidence="4">
    <location>
        <begin position="251"/>
        <end position="285"/>
    </location>
</feature>
<organism evidence="6 7">
    <name type="scientific">Diacronema lutheri</name>
    <name type="common">Unicellular marine alga</name>
    <name type="synonym">Monochrysis lutheri</name>
    <dbReference type="NCBI Taxonomy" id="2081491"/>
    <lineage>
        <taxon>Eukaryota</taxon>
        <taxon>Haptista</taxon>
        <taxon>Haptophyta</taxon>
        <taxon>Pavlovophyceae</taxon>
        <taxon>Pavlovales</taxon>
        <taxon>Pavlovaceae</taxon>
        <taxon>Diacronema</taxon>
    </lineage>
</organism>
<feature type="region of interest" description="Disordered" evidence="5">
    <location>
        <begin position="490"/>
        <end position="547"/>
    </location>
</feature>